<dbReference type="Proteomes" id="UP000326380">
    <property type="component" value="Unassembled WGS sequence"/>
</dbReference>
<gene>
    <name evidence="1" type="ORF">F0P96_04450</name>
</gene>
<reference evidence="1 2" key="1">
    <citation type="submission" date="2019-09" db="EMBL/GenBank/DDBJ databases">
        <title>Genome sequence of Hymenobacter sp. M3.</title>
        <authorList>
            <person name="Srinivasan S."/>
        </authorList>
    </citation>
    <scope>NUCLEOTIDE SEQUENCE [LARGE SCALE GENOMIC DNA]</scope>
    <source>
        <strain evidence="1 2">M3</strain>
    </source>
</reference>
<protein>
    <submittedName>
        <fullName evidence="1">Uncharacterized protein</fullName>
    </submittedName>
</protein>
<keyword evidence="2" id="KW-1185">Reference proteome</keyword>
<dbReference type="EMBL" id="VTWU01000001">
    <property type="protein sequence ID" value="KAA9339873.1"/>
    <property type="molecule type" value="Genomic_DNA"/>
</dbReference>
<name>A0A7L4ZVY3_9BACT</name>
<dbReference type="RefSeq" id="WP_151077574.1">
    <property type="nucleotide sequence ID" value="NZ_CP047647.1"/>
</dbReference>
<evidence type="ECO:0000313" key="1">
    <source>
        <dbReference type="EMBL" id="KAA9339873.1"/>
    </source>
</evidence>
<organism evidence="1 2">
    <name type="scientific">Hymenobacter busanensis</name>
    <dbReference type="NCBI Taxonomy" id="2607656"/>
    <lineage>
        <taxon>Bacteria</taxon>
        <taxon>Pseudomonadati</taxon>
        <taxon>Bacteroidota</taxon>
        <taxon>Cytophagia</taxon>
        <taxon>Cytophagales</taxon>
        <taxon>Hymenobacteraceae</taxon>
        <taxon>Hymenobacter</taxon>
    </lineage>
</organism>
<evidence type="ECO:0000313" key="2">
    <source>
        <dbReference type="Proteomes" id="UP000326380"/>
    </source>
</evidence>
<comment type="caution">
    <text evidence="1">The sequence shown here is derived from an EMBL/GenBank/DDBJ whole genome shotgun (WGS) entry which is preliminary data.</text>
</comment>
<accession>A0A7L4ZVY3</accession>
<sequence>MKTSLFLSLLFHSSLLPAGAAGAASPPALPLLRFKCRSCGNYHTLHSQARSCCAVRRAGFFA</sequence>
<dbReference type="AlphaFoldDB" id="A0A7L4ZVY3"/>
<proteinExistence type="predicted"/>